<gene>
    <name evidence="5" type="ORF">ABDD91_27895</name>
</gene>
<feature type="domain" description="Cadherin" evidence="4">
    <location>
        <begin position="2663"/>
        <end position="2758"/>
    </location>
</feature>
<evidence type="ECO:0000256" key="1">
    <source>
        <dbReference type="ARBA" id="ARBA00022692"/>
    </source>
</evidence>
<protein>
    <submittedName>
        <fullName evidence="5">Tandem-95 repeat protein</fullName>
    </submittedName>
</protein>
<feature type="domain" description="Cadherin" evidence="4">
    <location>
        <begin position="1566"/>
        <end position="1658"/>
    </location>
</feature>
<dbReference type="SUPFAM" id="SSF49313">
    <property type="entry name" value="Cadherin-like"/>
    <property type="match status" value="23"/>
</dbReference>
<feature type="domain" description="Cadherin" evidence="4">
    <location>
        <begin position="656"/>
        <end position="748"/>
    </location>
</feature>
<name>A0ABD5KZE8_PRIAR</name>
<reference evidence="5 6" key="1">
    <citation type="submission" date="2024-05" db="EMBL/GenBank/DDBJ databases">
        <title>The mechanism of isolation and screening of efficient mineral weathering bacteria priestia aryabhattai c4-10 with weathered biotite.</title>
        <authorList>
            <person name="Yang S."/>
        </authorList>
    </citation>
    <scope>NUCLEOTIDE SEQUENCE [LARGE SCALE GENOMIC DNA]</scope>
    <source>
        <strain evidence="5 6">C4-10</strain>
    </source>
</reference>
<dbReference type="GO" id="GO:0005886">
    <property type="term" value="C:plasma membrane"/>
    <property type="evidence" value="ECO:0007669"/>
    <property type="project" value="UniProtKB-SubCell"/>
</dbReference>
<feature type="region of interest" description="Disordered" evidence="3">
    <location>
        <begin position="4486"/>
        <end position="4510"/>
    </location>
</feature>
<dbReference type="Proteomes" id="UP001418804">
    <property type="component" value="Unassembled WGS sequence"/>
</dbReference>
<dbReference type="Pfam" id="PF17963">
    <property type="entry name" value="Big_9"/>
    <property type="match status" value="44"/>
</dbReference>
<evidence type="ECO:0000256" key="2">
    <source>
        <dbReference type="ARBA" id="ARBA00022989"/>
    </source>
</evidence>
<accession>A0ABD5KZE8</accession>
<reference evidence="5 6" key="2">
    <citation type="submission" date="2024-05" db="EMBL/GenBank/DDBJ databases">
        <authorList>
            <person name="Zheng X."/>
        </authorList>
    </citation>
    <scope>NUCLEOTIDE SEQUENCE [LARGE SCALE GENOMIC DNA]</scope>
    <source>
        <strain evidence="5 6">C4-10</strain>
    </source>
</reference>
<feature type="domain" description="Cadherin" evidence="4">
    <location>
        <begin position="1020"/>
        <end position="1112"/>
    </location>
</feature>
<feature type="domain" description="Cadherin" evidence="4">
    <location>
        <begin position="2846"/>
        <end position="2941"/>
    </location>
</feature>
<evidence type="ECO:0000313" key="5">
    <source>
        <dbReference type="EMBL" id="MEN3156648.1"/>
    </source>
</evidence>
<evidence type="ECO:0000256" key="3">
    <source>
        <dbReference type="SAM" id="MobiDB-lite"/>
    </source>
</evidence>
<dbReference type="Gene3D" id="2.60.40.3440">
    <property type="match status" value="40"/>
</dbReference>
<feature type="domain" description="Cadherin" evidence="4">
    <location>
        <begin position="1293"/>
        <end position="1388"/>
    </location>
</feature>
<feature type="domain" description="Cadherin" evidence="4">
    <location>
        <begin position="1475"/>
        <end position="1570"/>
    </location>
</feature>
<feature type="domain" description="Cadherin" evidence="4">
    <location>
        <begin position="1384"/>
        <end position="1476"/>
    </location>
</feature>
<feature type="domain" description="Cadherin" evidence="4">
    <location>
        <begin position="1839"/>
        <end position="1932"/>
    </location>
</feature>
<feature type="domain" description="Cadherin" evidence="4">
    <location>
        <begin position="929"/>
        <end position="1024"/>
    </location>
</feature>
<feature type="domain" description="Cadherin" evidence="4">
    <location>
        <begin position="3029"/>
        <end position="3124"/>
    </location>
</feature>
<dbReference type="GO" id="GO:0007155">
    <property type="term" value="P:cell adhesion"/>
    <property type="evidence" value="ECO:0007669"/>
    <property type="project" value="UniProtKB-KW"/>
</dbReference>
<dbReference type="Gene3D" id="2.60.40.2810">
    <property type="match status" value="2"/>
</dbReference>
<dbReference type="InterPro" id="IPR002126">
    <property type="entry name" value="Cadherin-like_dom"/>
</dbReference>
<dbReference type="InterPro" id="IPR015919">
    <property type="entry name" value="Cadherin-like_sf"/>
</dbReference>
<feature type="domain" description="Cadherin" evidence="4">
    <location>
        <begin position="1111"/>
        <end position="1206"/>
    </location>
</feature>
<feature type="domain" description="Cadherin" evidence="4">
    <location>
        <begin position="1202"/>
        <end position="1294"/>
    </location>
</feature>
<feature type="domain" description="Cadherin" evidence="4">
    <location>
        <begin position="3212"/>
        <end position="3307"/>
    </location>
</feature>
<evidence type="ECO:0000313" key="6">
    <source>
        <dbReference type="Proteomes" id="UP001418804"/>
    </source>
</evidence>
<comment type="caution">
    <text evidence="5">The sequence shown here is derived from an EMBL/GenBank/DDBJ whole genome shotgun (WGS) entry which is preliminary data.</text>
</comment>
<feature type="domain" description="Cadherin" evidence="4">
    <location>
        <begin position="565"/>
        <end position="660"/>
    </location>
</feature>
<keyword evidence="2" id="KW-0472">Membrane</keyword>
<keyword evidence="1" id="KW-0812">Transmembrane</keyword>
<feature type="domain" description="Cadherin" evidence="4">
    <location>
        <begin position="2029"/>
        <end position="2118"/>
    </location>
</feature>
<dbReference type="PROSITE" id="PS50268">
    <property type="entry name" value="CADHERIN_2"/>
    <property type="match status" value="23"/>
</dbReference>
<dbReference type="PANTHER" id="PTHR24026">
    <property type="entry name" value="FAT ATYPICAL CADHERIN-RELATED"/>
    <property type="match status" value="1"/>
</dbReference>
<feature type="domain" description="Cadherin" evidence="4">
    <location>
        <begin position="2114"/>
        <end position="2209"/>
    </location>
</feature>
<proteinExistence type="predicted"/>
<feature type="domain" description="Cadherin" evidence="4">
    <location>
        <begin position="1748"/>
        <end position="1840"/>
    </location>
</feature>
<dbReference type="RefSeq" id="WP_345936472.1">
    <property type="nucleotide sequence ID" value="NZ_JBDIVD010000004.1"/>
</dbReference>
<evidence type="ECO:0000259" key="4">
    <source>
        <dbReference type="PROSITE" id="PS50268"/>
    </source>
</evidence>
<dbReference type="NCBIfam" id="NF012211">
    <property type="entry name" value="tand_rpt_95"/>
    <property type="match status" value="43"/>
</dbReference>
<dbReference type="EMBL" id="JBDIVD010000004">
    <property type="protein sequence ID" value="MEN3156648.1"/>
    <property type="molecule type" value="Genomic_DNA"/>
</dbReference>
<organism evidence="5 6">
    <name type="scientific">Priestia aryabhattai</name>
    <name type="common">Bacillus aryabhattai</name>
    <dbReference type="NCBI Taxonomy" id="412384"/>
    <lineage>
        <taxon>Bacteria</taxon>
        <taxon>Bacillati</taxon>
        <taxon>Bacillota</taxon>
        <taxon>Bacilli</taxon>
        <taxon>Bacillales</taxon>
        <taxon>Bacillaceae</taxon>
        <taxon>Priestia</taxon>
    </lineage>
</organism>
<dbReference type="SMART" id="SM00112">
    <property type="entry name" value="CA"/>
    <property type="match status" value="20"/>
</dbReference>
<sequence>MPYVNRFLTNANGAVTFTGNTFGLNKQANANAPGTAGSIGTFFSVNPSSIDGSFPTGTTANYLQNSSSAVLRLPSSTTQILYAELIWGGSYLYGGEDVSAALNNAVTFITPIRTVSVQPDTATRFTLTTSSFYYVRSANVTNLISQAGTYSVQGVPGTQSTTENNANAAGWTLAVVYADPLQKSRNLSIFVGAELTSSSTGSSTAAVTGFGTPITGTVNGRLLVSAIEGDSAIVGDQLQFGPTVAALQPVSGPNNPINNFFASQINNDSGVLDTSGQFGSLNSTPGGSLSGARQGWDITNIDVSARLSNNQTSAVVRGTTNGDTYVISALALQVDINAPVLNVSKSANATSARTGDIITYTVQVSNTGTASANVLIATDPLSSATTFIPNSLQVDGVTQTNADIRNGLSLGTLNINQTRVLTYQVRVAGPLTSISSLGNQVFINYQFESTPGNVLTGSGASPVNSVTAINTPPTVPNYTITNPEDTVAIGTVIGSDIDGNPLTYRVGTRPTNGIVTVNPNGQFVYTPNLNFNGTDQFTVIVDDGQGGTATSVVTIINTPVNDNPVTQNYAVITNEDTPLVGQIQATDVDGDLLTFQLQSPPTNGTVTVTNSGGYTYTPNLNFNGSDQFTVLVSDGQGGTAVSTVTVTVTPVNDAPTVPNYTFTTQEDSPVVGAVVGTDVDGNSLSYQLQNRPTNGVAVVNANGTFSYQPNLNFNGSDQFTVLVSDGQGGTAVSTVTINVIPVNDPPITSNVSFTIAEDSTLINRVVAVDPDGNPLTFSLQTAPGNGVAVVNADGTFSYQPNLNFNGTDQFTVLVSDGQGGTAVSTVTVIVTPVNDAPTVPNYTFSTQEDSPVVGAVVGTDVDGNPLSYQQQNGPTNGVAVVNANGTFSYQPNLNFNGSDQFTVLVSDGQGGTAVSTVTINVIPVNDPPITSNVSFTIAEDSTLINRVVAVDPDGNPLTFSLQTAPGNGVAVVNADGTFSYQPNLNFNGTDQFTVLVSDGQGGTAVSTVTVIVTPVNDAPTVPNYTFSTQEDSPVVGAVVGTDVDGNPLSYQQQNGPTNGIAAVNADGTFSYQPNLNFNGTDQFTVLVSDGQGGTAVSTVTINVIPVNDPPITSNVNFTIAEDSTLINQVVAVDPDGNPLTFSLQTAPGNGVAVVNADGTFSYQPNLNFNGTDQFTVLVSDGQGGTAVSTVTVIVTPVNDAPTVPNYTFSTQEDSPVVGAVVGTDVDGNPLSYQQQNGPTNGIAAVNADGTFSYQPNLNFNGTDQFTVLVSDGQGGTAVSTVTINVIPVNDPPITSNVSFTIAEDSTLINQVVAVDPDGNPLTFSLQTAPGNGVAVVNTDGTFSYQPNLNFNGTDQFTVLVSDGQGGTAVSTVMVIVTPVNDAPTVPNYTFSTQEDSPVVGAVVGTDVDGNPLSYQQQNGPTNGIAAVNADGTFSYQPNLNFNGTDQFTVLVSDGQGGTAVSTVTINVIPVNDLPITSNVSFTIAEDSTLINQVVAVDPDGNPLTFSLQTAPGNGVAVVNTDGTFSYQPNLNFNGTDQFTVLVSDGQGGTAVSTVTVIVTPVNDAPTVPNYTFSTQEDSPVVGAVVGTDVDGNPLSYQQQNGPTNGIAAVNADGTFSYQPNLNFNGTDQFTVLVSDGQGGTAVSTVTINVIPVNDPPITSNVSFTIAEDSTLINQVVAVDPDGNPLTFSLQTAPGNGVAVVNTDGTFSYQPNLNFNGTDQFTVLVSDGQGGTAVSTVTVTVTPVNDAPTVPNYTFSTQEDSPVVGVVVGTDVDGNPLSYQLQVAPVNGVAVVNGDGTFSYQPNLDFNGTDQFTVLVSDGQGGTAVSTVTINVIPVNDPPITADLAFTINEDTPLTNQIPAFDPDGDPLTFTLLNPPPSNGSVVLGANGVFTYTPNLNYNGMDTFGVLVSDGKGGTSLSTVTLTIVPVNDPPVGGDRAVTTTINLPVTSSIPASDPDNVTLTYTLQQNPDNGAAVINQDGTFIYTPNNNFIGNDQFTILITDPEGATALSTIFVTVLETNGTTTSQDLQISTDEDTPVTNQVIATNVNGNPLVYTIENPPINGVVTIDSNTGIFTYTPNANFNGSDAFVVYITDNLGGNATASVIVTVIPINDSPIVPNYQLTTNEDTPVTSMVIATDIDGNQLDYSLQNAPVNGIVNVGLDGMYTYTPNANFNGTDQFTVLVSDGQGGTAISTIMITVLPVNDPPVGPVVVTLVTTEDTPVSSQITAFDPDGEVLTYSLQDPPTNGVAVVNPDGTFTYTPNGNYNGPDTFTVLISDPSGAFIVTNVLVTVTPVNDAPVVPNYEFVINEDTSLNSQVVATDVDGNPLTYGLLTGPVNGTVVVNPDGTYTYTPNENYNGVDSFSVVVSDGQGGTAISTITITILPVNDPPVGPVVVTLVTNEDTAVSSQITAFDPDGEVLTYSLQDPPTNGVAAVNPDGTFTYTPNGNYNGPDTFTVLISDPSGAFIVTNVFVTVTPVNDVPVVPNYEFVINEDTSLNSQVVATDVDGNPLTYGLLTGPVNGTVVVNPDGTYTYTPNENYNGVDSFSVVVSDGQGGTAISTITITILPVNDPPVGPVVVTLVTNEDTAVSSQITAFDPDGEVLTYSLQDSPTNGVAVVNPDGTFTYTPNGNYNGPDTFTVLISDPSGAFIVTNVFVTVTPVNDVPVVPNYEFVINEDTSLNSQVVATDVDGNPLAYGLLTGPVNGTVVVNPDGTYTYTPNENYNGVDSFSVVVSDGQGGTAVSTITITILPVNDPPVGPVVVTLVTNEDTAVSSQITAFDPDGEVLTYSLQDSPTNGVAVVNPDGTFTYTPNGNYNGPDTFTVLISDPSGAFIVTNVLVTVTPVNDVPVVPNYEFVINEDTSLNSQVVATDVDGNPLTYGLLTGPVNGTVVVNPDGTYTYTPNENYNGVDSFSVVVSDGQGGTAISTITITILPVNDPPVGPVVVTLVTNEDTAVSSQITAFDPDGEVLTYSLQDPPTNGVAVVNPDGTFTYTPNENYNGPDTFTVLISDPSGAFIVTNVFVTVTPVNDVPVVPNYEFVINEDTSLNSQVVATDVDGNPLTYGLLTGPVNGTVVVNPDGTYTYTPNENYNGVDSFSVVVSDGQGGTAISTITITILPVNDPPVGPVVVTLVTNEDTPVSSQITAFDPDGEVLTYSLQDPPTNGVAVVNPDGTFTYTPNGNYNGRDTFTVLISDPSGAFVVTNVFVTVTPVNDVPVVPNYEFVINEDTSLNSQVVATDVDGNPLTYGLLTGPANGTVVVNSDGTYTYTPNENYNGVDSFSVVVSDGQGGTAISTITITILPVNDPPVGPDVITVTTFEESPVTGQIVATDPDGEVLTYTLQDLPTNGTAVINQEGLFTYVPNENFAGNDTFTVRIADPAGQFIITNVFVIVIPVEQPPTVPNYSVTTPENQSVTGQVVGSDPNGDLLTYRLGTSPVNGSVIVNGDGSFIYSPNSNYVGPDLFTVIVEDSTGLTAVSIVNVTVIDVNSSPVTSDVILQTIENVAINGQVFATDPDDNLLTFSLSGTPFNGTAVVNPDGTFLYTPNPNFIGLDSFTVEVRDSRGASAQSLVTISVIRVNQPPIVVDLSLSTVQGQFVTGQVPAFDPEGDPLVYGLNLAPLNGTAIINSDGTFTYTPNPSFVGTDSFSVFARDPLGNQGFGTITVEVQSQDLPVSAEGLTLTTLANQPVSGSIATVNPAGSPLSYAVAIPPSNGTVVLNQDGTLVYTPNLGFTGEDIFDIVVIDSAGNQSIANAVVTVVVGDIISVVNSEITTLFNTPVSGQVSATNLSGNQLFYTLTSNPNSGSVIVNPDGIFSYTPNPGFFGTDQFQVLVSDVLGNTAVATISVITQGPIEQAPIVANQALSTIEQQPVTGSIAAIDPQGEALTYALLGGPANGNLILNPDGTFTYTPNPGFIGTDSFTVSVQNEKGLNAATTVQITVTQLVNQIVVSNTTVRTVEGQSVNGALSVRDQLNRPLTYTLNNLPAYGTVILNPDGTFVYTPTPGVNGTDQFDVLVQNDQGDQAIASVLIIIDPVQSTITPQDITVQTQQGVTVSGTISATDPFGRPIRFSLNASPSNGTAVVNADGTFSYTPNPAFFGEDSFPVLIQNDRGDSAIGIVRIVVQENQDSIVVTPLTVQGVTNQPVTGQVTAVDALGNPLTYQIQSLPANGTLNFNPDGSFIYTSNPGFTGIDSFTVTVQNNLGQSATTSVTVLIQGVDDPITVENQLLTTPTGQIIEGQIIATDALGRPLTFAVATPPTNGVLVLRADGTFSYTPNSGFVGQDQFVVSVRNSDGQQAFSIVTVNSTASNNIITPGNNTFATLQGVQVVGNIQVTNLLARPLNYTLATAPLSGSVTVDSNGRFVYQPAPNFVGTDTFTVLVRDDLGTELLVVVTVVVGRDPHPPNVVGQVIKLFVNTLTTGQLIAIDPNSLPLIYQAITGAQNGQFRINQNTGQFIYIPNVNFVGTDTVIIRVTNSDGASSEAAITFIVERRVSPAPPPVPGKSNTKKKSLRDPRKNKLKGKCPIKASNQCIKGIINKKICGEIDACTDKNLPLKYQILKGTKNGRFKLNTETGEFIYIPNLNFTGEDSAVVQIISIEGTSVQVTIEFVIRK</sequence>
<feature type="domain" description="Cadherin" evidence="4">
    <location>
        <begin position="2297"/>
        <end position="2392"/>
    </location>
</feature>
<feature type="domain" description="Cadherin" evidence="4">
    <location>
        <begin position="2480"/>
        <end position="2575"/>
    </location>
</feature>
<feature type="domain" description="Cadherin" evidence="4">
    <location>
        <begin position="1657"/>
        <end position="1752"/>
    </location>
</feature>
<dbReference type="CDD" id="cd11304">
    <property type="entry name" value="Cadherin_repeat"/>
    <property type="match status" value="7"/>
</dbReference>
<dbReference type="PANTHER" id="PTHR24026:SF126">
    <property type="entry name" value="PROTOCADHERIN FAT 4"/>
    <property type="match status" value="1"/>
</dbReference>
<feature type="domain" description="Cadherin" evidence="4">
    <location>
        <begin position="838"/>
        <end position="930"/>
    </location>
</feature>
<keyword evidence="2" id="KW-1133">Transmembrane helix</keyword>
<feature type="domain" description="Cadherin" evidence="4">
    <location>
        <begin position="747"/>
        <end position="842"/>
    </location>
</feature>